<evidence type="ECO:0000259" key="3">
    <source>
        <dbReference type="Pfam" id="PF08719"/>
    </source>
</evidence>
<dbReference type="AlphaFoldDB" id="A0A3B0CP29"/>
<comment type="catalytic activity">
    <reaction evidence="1">
        <text>5-amino-6-(5-phospho-D-ribosylamino)uracil + H2O = 5,6-diaminouracil + D-ribose 5-phosphate</text>
        <dbReference type="Rhea" id="RHEA:55020"/>
        <dbReference type="ChEBI" id="CHEBI:15377"/>
        <dbReference type="ChEBI" id="CHEBI:46252"/>
        <dbReference type="ChEBI" id="CHEBI:58453"/>
        <dbReference type="ChEBI" id="CHEBI:78346"/>
    </reaction>
</comment>
<dbReference type="Proteomes" id="UP000282311">
    <property type="component" value="Unassembled WGS sequence"/>
</dbReference>
<dbReference type="SUPFAM" id="SSF143990">
    <property type="entry name" value="YbiA-like"/>
    <property type="match status" value="1"/>
</dbReference>
<dbReference type="NCBIfam" id="TIGR02464">
    <property type="entry name" value="ribofla_fusion"/>
    <property type="match status" value="1"/>
</dbReference>
<dbReference type="InterPro" id="IPR037238">
    <property type="entry name" value="YbiA-like_sf"/>
</dbReference>
<dbReference type="Gene3D" id="1.10.357.40">
    <property type="entry name" value="YbiA-like"/>
    <property type="match status" value="1"/>
</dbReference>
<dbReference type="OrthoDB" id="67297at2"/>
<keyword evidence="5" id="KW-1185">Reference proteome</keyword>
<dbReference type="CDD" id="cd15457">
    <property type="entry name" value="NADAR"/>
    <property type="match status" value="1"/>
</dbReference>
<sequence>MIYDINSLRNAWQAGNKFKFLFFWGHTPPNDGSVNQSCFSQWWICPFVVEGIQYSCAEQYMMAEKARMFGDEEMLAAIMQARHPKEMKEYGRAVKNFDKDAWENGCYGIVKRGNRTKFSQHAELAAYLKKTNKRILVEASPRDRIWGIGMGQSNPDAENPMKWRGQNLLGFVLTEVRDELLKLEGEGYESEGNRD</sequence>
<gene>
    <name evidence="4" type="ORF">D7M11_03800</name>
</gene>
<dbReference type="InterPro" id="IPR012816">
    <property type="entry name" value="NADAR"/>
</dbReference>
<evidence type="ECO:0000313" key="5">
    <source>
        <dbReference type="Proteomes" id="UP000282311"/>
    </source>
</evidence>
<feature type="domain" description="NADAR" evidence="3">
    <location>
        <begin position="22"/>
        <end position="180"/>
    </location>
</feature>
<evidence type="ECO:0000256" key="2">
    <source>
        <dbReference type="ARBA" id="ARBA00000751"/>
    </source>
</evidence>
<accession>A0A3B0CP29</accession>
<evidence type="ECO:0000256" key="1">
    <source>
        <dbReference type="ARBA" id="ARBA00000022"/>
    </source>
</evidence>
<protein>
    <submittedName>
        <fullName evidence="4">NADAR family protein</fullName>
    </submittedName>
</protein>
<evidence type="ECO:0000313" key="4">
    <source>
        <dbReference type="EMBL" id="RKN86144.1"/>
    </source>
</evidence>
<reference evidence="4 5" key="1">
    <citation type="journal article" date="2007" name="Int. J. Syst. Evol. Microbiol.">
        <title>Paenibacillus ginsengarvi sp. nov., isolated from soil from ginseng cultivation.</title>
        <authorList>
            <person name="Yoon M.H."/>
            <person name="Ten L.N."/>
            <person name="Im W.T."/>
        </authorList>
    </citation>
    <scope>NUCLEOTIDE SEQUENCE [LARGE SCALE GENOMIC DNA]</scope>
    <source>
        <strain evidence="4 5">KCTC 13059</strain>
    </source>
</reference>
<comment type="caution">
    <text evidence="4">The sequence shown here is derived from an EMBL/GenBank/DDBJ whole genome shotgun (WGS) entry which is preliminary data.</text>
</comment>
<organism evidence="4 5">
    <name type="scientific">Paenibacillus ginsengarvi</name>
    <dbReference type="NCBI Taxonomy" id="400777"/>
    <lineage>
        <taxon>Bacteria</taxon>
        <taxon>Bacillati</taxon>
        <taxon>Bacillota</taxon>
        <taxon>Bacilli</taxon>
        <taxon>Bacillales</taxon>
        <taxon>Paenibacillaceae</taxon>
        <taxon>Paenibacillus</taxon>
    </lineage>
</organism>
<proteinExistence type="predicted"/>
<dbReference type="EMBL" id="RBAH01000002">
    <property type="protein sequence ID" value="RKN86144.1"/>
    <property type="molecule type" value="Genomic_DNA"/>
</dbReference>
<dbReference type="RefSeq" id="WP_120745836.1">
    <property type="nucleotide sequence ID" value="NZ_RBAH01000002.1"/>
</dbReference>
<comment type="catalytic activity">
    <reaction evidence="2">
        <text>2,5-diamino-6-hydroxy-4-(5-phosphoribosylamino)-pyrimidine + H2O = 2,5,6-triamino-4-hydroxypyrimidine + D-ribose 5-phosphate</text>
        <dbReference type="Rhea" id="RHEA:23436"/>
        <dbReference type="ChEBI" id="CHEBI:15377"/>
        <dbReference type="ChEBI" id="CHEBI:58614"/>
        <dbReference type="ChEBI" id="CHEBI:78346"/>
        <dbReference type="ChEBI" id="CHEBI:137796"/>
    </reaction>
</comment>
<dbReference type="Pfam" id="PF08719">
    <property type="entry name" value="NADAR"/>
    <property type="match status" value="1"/>
</dbReference>
<name>A0A3B0CP29_9BACL</name>